<comment type="caution">
    <text evidence="3">The sequence shown here is derived from an EMBL/GenBank/DDBJ whole genome shotgun (WGS) entry which is preliminary data.</text>
</comment>
<proteinExistence type="predicted"/>
<evidence type="ECO:0000313" key="4">
    <source>
        <dbReference type="Proteomes" id="UP000262939"/>
    </source>
</evidence>
<dbReference type="OrthoDB" id="9815602at2"/>
<dbReference type="SUPFAM" id="SSF53850">
    <property type="entry name" value="Periplasmic binding protein-like II"/>
    <property type="match status" value="1"/>
</dbReference>
<dbReference type="Gene3D" id="3.40.190.10">
    <property type="entry name" value="Periplasmic binding protein-like II"/>
    <property type="match status" value="2"/>
</dbReference>
<evidence type="ECO:0000313" key="3">
    <source>
        <dbReference type="EMBL" id="RFU60900.1"/>
    </source>
</evidence>
<feature type="chain" id="PRO_5039531176" evidence="1">
    <location>
        <begin position="22"/>
        <end position="335"/>
    </location>
</feature>
<feature type="signal peptide" evidence="1">
    <location>
        <begin position="1"/>
        <end position="21"/>
    </location>
</feature>
<dbReference type="PANTHER" id="PTHR31528:SF3">
    <property type="entry name" value="THIAMINE BIOSYNTHESIS PROTEIN HI_0357-RELATED"/>
    <property type="match status" value="1"/>
</dbReference>
<dbReference type="AlphaFoldDB" id="A0A372L709"/>
<dbReference type="InterPro" id="IPR015168">
    <property type="entry name" value="SsuA/THI5"/>
</dbReference>
<dbReference type="InterPro" id="IPR027939">
    <property type="entry name" value="NMT1/THI5"/>
</dbReference>
<feature type="domain" description="SsuA/THI5-like" evidence="2">
    <location>
        <begin position="49"/>
        <end position="264"/>
    </location>
</feature>
<dbReference type="EMBL" id="QVTD01000021">
    <property type="protein sequence ID" value="RFU60900.1"/>
    <property type="molecule type" value="Genomic_DNA"/>
</dbReference>
<gene>
    <name evidence="3" type="ORF">D0466_20200</name>
</gene>
<name>A0A372L709_9BACI</name>
<dbReference type="Pfam" id="PF09084">
    <property type="entry name" value="NMT1"/>
    <property type="match status" value="1"/>
</dbReference>
<organism evidence="3 4">
    <name type="scientific">Peribacillus glennii</name>
    <dbReference type="NCBI Taxonomy" id="2303991"/>
    <lineage>
        <taxon>Bacteria</taxon>
        <taxon>Bacillati</taxon>
        <taxon>Bacillota</taxon>
        <taxon>Bacilli</taxon>
        <taxon>Bacillales</taxon>
        <taxon>Bacillaceae</taxon>
        <taxon>Peribacillus</taxon>
    </lineage>
</organism>
<keyword evidence="1" id="KW-0732">Signal</keyword>
<evidence type="ECO:0000259" key="2">
    <source>
        <dbReference type="Pfam" id="PF09084"/>
    </source>
</evidence>
<dbReference type="GO" id="GO:0009228">
    <property type="term" value="P:thiamine biosynthetic process"/>
    <property type="evidence" value="ECO:0007669"/>
    <property type="project" value="InterPro"/>
</dbReference>
<protein>
    <submittedName>
        <fullName evidence="3">ABC transporter substrate-binding protein</fullName>
    </submittedName>
</protein>
<dbReference type="PANTHER" id="PTHR31528">
    <property type="entry name" value="4-AMINO-5-HYDROXYMETHYL-2-METHYLPYRIMIDINE PHOSPHATE SYNTHASE THI11-RELATED"/>
    <property type="match status" value="1"/>
</dbReference>
<keyword evidence="4" id="KW-1185">Reference proteome</keyword>
<accession>A0A372L709</accession>
<reference evidence="3 4" key="1">
    <citation type="submission" date="2018-08" db="EMBL/GenBank/DDBJ databases">
        <title>Bacillus chawlae sp. nov., Bacillus glennii sp. nov., and Bacillus saganii sp. nov. Isolated from the Vehicle Assembly Building at Kennedy Space Center where the Viking Spacecraft were Assembled.</title>
        <authorList>
            <person name="Seuylemezian A."/>
            <person name="Vaishampayan P."/>
        </authorList>
    </citation>
    <scope>NUCLEOTIDE SEQUENCE [LARGE SCALE GENOMIC DNA]</scope>
    <source>
        <strain evidence="3 4">V44-8</strain>
    </source>
</reference>
<evidence type="ECO:0000256" key="1">
    <source>
        <dbReference type="SAM" id="SignalP"/>
    </source>
</evidence>
<dbReference type="PROSITE" id="PS51257">
    <property type="entry name" value="PROKAR_LIPOPROTEIN"/>
    <property type="match status" value="1"/>
</dbReference>
<sequence>MKRILAITLGVLLLCMLAACNNSTIKSDAKDNGEKQLKEVNVMLDWYPNAVHSFLYAAKEKGYFEEEGVDVNFQFPANPTDPINLAAAGKITLGLTYQPDVILAHANQDVPIKSVGAIVRSPLNHVVFLDESTIKRPKHLEGKTIGYPGTPLNEAIVKTMVTEDGGNPDKVKLVDVGFELESSLVSKKVDAIIGAYINHEVPVLEHKGYKTRYFDPTKHGVPNYYELVAVTSAQTLAKDKDSIDAFWRAAKKGFEHMEKDPDAALELLLTNQDEANFPLVKSVEQQSIEILLPKMRTENGFGLQDQDSWKETSEWMKKTGLIKQVPELTEMYIEE</sequence>
<dbReference type="RefSeq" id="WP_117324314.1">
    <property type="nucleotide sequence ID" value="NZ_QVTD01000021.1"/>
</dbReference>
<dbReference type="Proteomes" id="UP000262939">
    <property type="component" value="Unassembled WGS sequence"/>
</dbReference>